<keyword evidence="6" id="KW-0164">Citrullination</keyword>
<evidence type="ECO:0000256" key="2">
    <source>
        <dbReference type="ARBA" id="ARBA00004604"/>
    </source>
</evidence>
<dbReference type="GO" id="GO:0140014">
    <property type="term" value="P:mitotic nuclear division"/>
    <property type="evidence" value="ECO:0007669"/>
    <property type="project" value="Ensembl"/>
</dbReference>
<dbReference type="PANTHER" id="PTHR13557:SF1">
    <property type="entry name" value="COILED-COIL DOMAIN-CONTAINING PROTEIN 86"/>
    <property type="match status" value="1"/>
</dbReference>
<dbReference type="InterPro" id="IPR026570">
    <property type="entry name" value="CCDC86"/>
</dbReference>
<accession>A0A8C6II24</accession>
<reference evidence="11" key="1">
    <citation type="submission" date="2025-08" db="UniProtKB">
        <authorList>
            <consortium name="Ensembl"/>
        </authorList>
    </citation>
    <scope>IDENTIFICATION</scope>
</reference>
<feature type="compositionally biased region" description="Basic residues" evidence="10">
    <location>
        <begin position="244"/>
        <end position="260"/>
    </location>
</feature>
<proteinExistence type="predicted"/>
<name>A0A8C6II24_MUSSI</name>
<evidence type="ECO:0000256" key="5">
    <source>
        <dbReference type="ARBA" id="ARBA00022553"/>
    </source>
</evidence>
<feature type="compositionally biased region" description="Basic residues" evidence="10">
    <location>
        <begin position="332"/>
        <end position="342"/>
    </location>
</feature>
<evidence type="ECO:0000313" key="12">
    <source>
        <dbReference type="Proteomes" id="UP000694415"/>
    </source>
</evidence>
<evidence type="ECO:0000256" key="1">
    <source>
        <dbReference type="ARBA" id="ARBA00004286"/>
    </source>
</evidence>
<dbReference type="GO" id="GO:0005694">
    <property type="term" value="C:chromosome"/>
    <property type="evidence" value="ECO:0007669"/>
    <property type="project" value="UniProtKB-SubCell"/>
</dbReference>
<dbReference type="AlphaFoldDB" id="A0A8C6II24"/>
<comment type="function">
    <text evidence="9">Required for proper chromosome segregation during mitosis and error-free mitotic progression.</text>
</comment>
<feature type="region of interest" description="Disordered" evidence="10">
    <location>
        <begin position="1"/>
        <end position="366"/>
    </location>
</feature>
<evidence type="ECO:0000256" key="3">
    <source>
        <dbReference type="ARBA" id="ARBA00016738"/>
    </source>
</evidence>
<evidence type="ECO:0000256" key="8">
    <source>
        <dbReference type="ARBA" id="ARBA00023242"/>
    </source>
</evidence>
<keyword evidence="7" id="KW-0175">Coiled coil</keyword>
<evidence type="ECO:0000256" key="7">
    <source>
        <dbReference type="ARBA" id="ARBA00023054"/>
    </source>
</evidence>
<keyword evidence="8" id="KW-0539">Nucleus</keyword>
<sequence>MDTPLRRSRRLEGLKPLSPENLPVPEVSRAKRALVDFKSNSEETGELKSTRVPPLSLPSPGPQPETSPGSPCPPPSLPSPEPQPETSPGSPGPRQDADDGSPQRQPEPHPGSLQPHQDLGLESPAGQTESSPESPQREQPSKLPPPQGELDSEAAHAKEEVIPGSPEPCPGRQAPGPEPSQPAQELTVQAPSSPERQLEPGKLPQAGETLTESLNLKKRVIASPQAPASKKLKEKEELPVIPKGKPKSGRVWKDRSKKRFSQMVQDKPLRTSWQRKMKERQERKLAKDFARHLEEEKQRRRQEKKERRAENLRRRLENERKAEIVQVIRNPAKLKKAKKKQLRSIEKRDTLALLQKQPPQRPVAKV</sequence>
<evidence type="ECO:0000256" key="10">
    <source>
        <dbReference type="SAM" id="MobiDB-lite"/>
    </source>
</evidence>
<keyword evidence="5" id="KW-0597">Phosphoprotein</keyword>
<comment type="subcellular location">
    <subcellularLocation>
        <location evidence="1">Chromosome</location>
    </subcellularLocation>
    <subcellularLocation>
        <location evidence="2">Nucleus</location>
        <location evidence="2">Nucleolus</location>
    </subcellularLocation>
</comment>
<keyword evidence="4" id="KW-0158">Chromosome</keyword>
<evidence type="ECO:0000256" key="4">
    <source>
        <dbReference type="ARBA" id="ARBA00022454"/>
    </source>
</evidence>
<dbReference type="GO" id="GO:0005654">
    <property type="term" value="C:nucleoplasm"/>
    <property type="evidence" value="ECO:0007669"/>
    <property type="project" value="Ensembl"/>
</dbReference>
<keyword evidence="12" id="KW-1185">Reference proteome</keyword>
<dbReference type="GeneTree" id="ENSGT00390000017281"/>
<dbReference type="Proteomes" id="UP000694415">
    <property type="component" value="Unplaced"/>
</dbReference>
<dbReference type="GO" id="GO:0007059">
    <property type="term" value="P:chromosome segregation"/>
    <property type="evidence" value="ECO:0007669"/>
    <property type="project" value="Ensembl"/>
</dbReference>
<dbReference type="Ensembl" id="ENSMSIT00000046244.1">
    <property type="protein sequence ID" value="ENSMSIP00000036691.1"/>
    <property type="gene ID" value="ENSMSIG00000030553.1"/>
</dbReference>
<dbReference type="PANTHER" id="PTHR13557">
    <property type="entry name" value="COILED-COIL DOMAIN-CONTAINING PROTEIN 86"/>
    <property type="match status" value="1"/>
</dbReference>
<evidence type="ECO:0000256" key="9">
    <source>
        <dbReference type="ARBA" id="ARBA00093307"/>
    </source>
</evidence>
<evidence type="ECO:0000256" key="6">
    <source>
        <dbReference type="ARBA" id="ARBA00022934"/>
    </source>
</evidence>
<feature type="compositionally biased region" description="Basic and acidic residues" evidence="10">
    <location>
        <begin position="279"/>
        <end position="323"/>
    </location>
</feature>
<feature type="compositionally biased region" description="Pro residues" evidence="10">
    <location>
        <begin position="55"/>
        <end position="85"/>
    </location>
</feature>
<reference evidence="11" key="2">
    <citation type="submission" date="2025-09" db="UniProtKB">
        <authorList>
            <consortium name="Ensembl"/>
        </authorList>
    </citation>
    <scope>IDENTIFICATION</scope>
</reference>
<dbReference type="GO" id="GO:0005730">
    <property type="term" value="C:nucleolus"/>
    <property type="evidence" value="ECO:0007669"/>
    <property type="project" value="UniProtKB-SubCell"/>
</dbReference>
<evidence type="ECO:0000313" key="11">
    <source>
        <dbReference type="Ensembl" id="ENSMSIP00000036691.1"/>
    </source>
</evidence>
<protein>
    <recommendedName>
        <fullName evidence="3">Coiled-coil domain-containing protein 86</fullName>
    </recommendedName>
</protein>
<feature type="compositionally biased region" description="Basic and acidic residues" evidence="10">
    <location>
        <begin position="33"/>
        <end position="49"/>
    </location>
</feature>
<feature type="compositionally biased region" description="Polar residues" evidence="10">
    <location>
        <begin position="181"/>
        <end position="195"/>
    </location>
</feature>
<organism evidence="11 12">
    <name type="scientific">Mus spicilegus</name>
    <name type="common">Mound-building mouse</name>
    <dbReference type="NCBI Taxonomy" id="10103"/>
    <lineage>
        <taxon>Eukaryota</taxon>
        <taxon>Metazoa</taxon>
        <taxon>Chordata</taxon>
        <taxon>Craniata</taxon>
        <taxon>Vertebrata</taxon>
        <taxon>Euteleostomi</taxon>
        <taxon>Mammalia</taxon>
        <taxon>Eutheria</taxon>
        <taxon>Euarchontoglires</taxon>
        <taxon>Glires</taxon>
        <taxon>Rodentia</taxon>
        <taxon>Myomorpha</taxon>
        <taxon>Muroidea</taxon>
        <taxon>Muridae</taxon>
        <taxon>Murinae</taxon>
        <taxon>Mus</taxon>
        <taxon>Mus</taxon>
    </lineage>
</organism>
<dbReference type="PRINTS" id="PR01217">
    <property type="entry name" value="PRICHEXTENSN"/>
</dbReference>